<gene>
    <name evidence="1" type="ORF">SM757_01635</name>
</gene>
<accession>A0ABU5I9E3</accession>
<evidence type="ECO:0000313" key="1">
    <source>
        <dbReference type="EMBL" id="MDZ5455265.1"/>
    </source>
</evidence>
<organism evidence="1 2">
    <name type="scientific">Azohydromonas lata</name>
    <dbReference type="NCBI Taxonomy" id="45677"/>
    <lineage>
        <taxon>Bacteria</taxon>
        <taxon>Pseudomonadati</taxon>
        <taxon>Pseudomonadota</taxon>
        <taxon>Betaproteobacteria</taxon>
        <taxon>Burkholderiales</taxon>
        <taxon>Sphaerotilaceae</taxon>
        <taxon>Azohydromonas</taxon>
    </lineage>
</organism>
<name>A0ABU5I9E3_9BURK</name>
<protein>
    <submittedName>
        <fullName evidence="1">Uncharacterized protein</fullName>
    </submittedName>
</protein>
<dbReference type="EMBL" id="JAXOJX010000001">
    <property type="protein sequence ID" value="MDZ5455265.1"/>
    <property type="molecule type" value="Genomic_DNA"/>
</dbReference>
<dbReference type="RefSeq" id="WP_322463960.1">
    <property type="nucleotide sequence ID" value="NZ_JAXOJX010000001.1"/>
</dbReference>
<sequence length="134" mass="15583">MPRLLEHIDAIARKQRRDVLYVEFHDTDGCAVDFSALPLRRQITEWLDSQGIRWQPCGGVASEHRLSAYAGQIYIDLPFDPEDPGFRKVQAYLEHPDGTMKFHGATFYALPLQVAMRNAHHDEPGFWERWADRF</sequence>
<reference evidence="1 2" key="1">
    <citation type="submission" date="2023-11" db="EMBL/GenBank/DDBJ databases">
        <title>Draft genome of Azohydromonas lata strain H1 (DSM1123), a polyhydroxyalkanoate producer.</title>
        <authorList>
            <person name="Traversa D."/>
            <person name="D'Addabbo P."/>
            <person name="Pazzani C."/>
            <person name="Manzari C."/>
            <person name="Chiara M."/>
            <person name="Scrascia M."/>
        </authorList>
    </citation>
    <scope>NUCLEOTIDE SEQUENCE [LARGE SCALE GENOMIC DNA]</scope>
    <source>
        <strain evidence="1 2">H1</strain>
        <plasmid evidence="1">unnamed</plasmid>
    </source>
</reference>
<keyword evidence="2" id="KW-1185">Reference proteome</keyword>
<comment type="caution">
    <text evidence="1">The sequence shown here is derived from an EMBL/GenBank/DDBJ whole genome shotgun (WGS) entry which is preliminary data.</text>
</comment>
<keyword evidence="1" id="KW-0614">Plasmid</keyword>
<dbReference type="Proteomes" id="UP001293718">
    <property type="component" value="Unassembled WGS sequence"/>
</dbReference>
<geneLocation type="plasmid" evidence="1">
    <name>unnamed</name>
</geneLocation>
<proteinExistence type="predicted"/>
<evidence type="ECO:0000313" key="2">
    <source>
        <dbReference type="Proteomes" id="UP001293718"/>
    </source>
</evidence>